<dbReference type="GO" id="GO:0008270">
    <property type="term" value="F:zinc ion binding"/>
    <property type="evidence" value="ECO:0007669"/>
    <property type="project" value="UniProtKB-KW"/>
</dbReference>
<dbReference type="PROSITE" id="PS00028">
    <property type="entry name" value="ZINC_FINGER_C2H2_1"/>
    <property type="match status" value="1"/>
</dbReference>
<dbReference type="Gene3D" id="3.30.160.60">
    <property type="entry name" value="Classic Zinc Finger"/>
    <property type="match status" value="1"/>
</dbReference>
<keyword evidence="1" id="KW-0862">Zinc</keyword>
<dbReference type="AlphaFoldDB" id="A0A2U1MUG9"/>
<dbReference type="PANTHER" id="PTHR47593:SF8">
    <property type="entry name" value="OS12G0581900 PROTEIN"/>
    <property type="match status" value="1"/>
</dbReference>
<evidence type="ECO:0000313" key="3">
    <source>
        <dbReference type="EMBL" id="PWA64899.1"/>
    </source>
</evidence>
<dbReference type="OrthoDB" id="1933825at2759"/>
<accession>A0A2U1MUG9</accession>
<dbReference type="PROSITE" id="PS50157">
    <property type="entry name" value="ZINC_FINGER_C2H2_2"/>
    <property type="match status" value="1"/>
</dbReference>
<proteinExistence type="predicted"/>
<keyword evidence="1" id="KW-0863">Zinc-finger</keyword>
<dbReference type="InterPro" id="IPR053266">
    <property type="entry name" value="Zinc_finger_protein_7"/>
</dbReference>
<dbReference type="PANTHER" id="PTHR47593">
    <property type="entry name" value="ZINC FINGER PROTEIN 4-LIKE"/>
    <property type="match status" value="1"/>
</dbReference>
<organism evidence="3 4">
    <name type="scientific">Artemisia annua</name>
    <name type="common">Sweet wormwood</name>
    <dbReference type="NCBI Taxonomy" id="35608"/>
    <lineage>
        <taxon>Eukaryota</taxon>
        <taxon>Viridiplantae</taxon>
        <taxon>Streptophyta</taxon>
        <taxon>Embryophyta</taxon>
        <taxon>Tracheophyta</taxon>
        <taxon>Spermatophyta</taxon>
        <taxon>Magnoliopsida</taxon>
        <taxon>eudicotyledons</taxon>
        <taxon>Gunneridae</taxon>
        <taxon>Pentapetalae</taxon>
        <taxon>asterids</taxon>
        <taxon>campanulids</taxon>
        <taxon>Asterales</taxon>
        <taxon>Asteraceae</taxon>
        <taxon>Asteroideae</taxon>
        <taxon>Anthemideae</taxon>
        <taxon>Artemisiinae</taxon>
        <taxon>Artemisia</taxon>
    </lineage>
</organism>
<dbReference type="InterPro" id="IPR013087">
    <property type="entry name" value="Znf_C2H2_type"/>
</dbReference>
<dbReference type="SUPFAM" id="SSF57667">
    <property type="entry name" value="beta-beta-alpha zinc fingers"/>
    <property type="match status" value="1"/>
</dbReference>
<dbReference type="Proteomes" id="UP000245207">
    <property type="component" value="Unassembled WGS sequence"/>
</dbReference>
<dbReference type="EMBL" id="PKPP01004332">
    <property type="protein sequence ID" value="PWA64899.1"/>
    <property type="molecule type" value="Genomic_DNA"/>
</dbReference>
<name>A0A2U1MUG9_ARTAN</name>
<evidence type="ECO:0000259" key="2">
    <source>
        <dbReference type="PROSITE" id="PS50157"/>
    </source>
</evidence>
<dbReference type="InterPro" id="IPR036236">
    <property type="entry name" value="Znf_C2H2_sf"/>
</dbReference>
<sequence length="156" mass="17791">MSQENFSAYQNGWLNLTLGQNLDISQSRPVKVYRCNFCKRKFYRPQALGGHQNAHRRERDTARRDLSLQTTGLPVTSMVNRSLGIQAHSHAHPPSRDGEITIATFADNGSRYGVTWLQPNDEEETVKLKWPGGFHFKEHTPSQQSGQQMLDLNLKL</sequence>
<evidence type="ECO:0000313" key="4">
    <source>
        <dbReference type="Proteomes" id="UP000245207"/>
    </source>
</evidence>
<reference evidence="3 4" key="1">
    <citation type="journal article" date="2018" name="Mol. Plant">
        <title>The genome of Artemisia annua provides insight into the evolution of Asteraceae family and artemisinin biosynthesis.</title>
        <authorList>
            <person name="Shen Q."/>
            <person name="Zhang L."/>
            <person name="Liao Z."/>
            <person name="Wang S."/>
            <person name="Yan T."/>
            <person name="Shi P."/>
            <person name="Liu M."/>
            <person name="Fu X."/>
            <person name="Pan Q."/>
            <person name="Wang Y."/>
            <person name="Lv Z."/>
            <person name="Lu X."/>
            <person name="Zhang F."/>
            <person name="Jiang W."/>
            <person name="Ma Y."/>
            <person name="Chen M."/>
            <person name="Hao X."/>
            <person name="Li L."/>
            <person name="Tang Y."/>
            <person name="Lv G."/>
            <person name="Zhou Y."/>
            <person name="Sun X."/>
            <person name="Brodelius P.E."/>
            <person name="Rose J.K.C."/>
            <person name="Tang K."/>
        </authorList>
    </citation>
    <scope>NUCLEOTIDE SEQUENCE [LARGE SCALE GENOMIC DNA]</scope>
    <source>
        <strain evidence="4">cv. Huhao1</strain>
        <tissue evidence="3">Leaf</tissue>
    </source>
</reference>
<protein>
    <submittedName>
        <fullName evidence="3">Zinc finger, C2H2</fullName>
    </submittedName>
</protein>
<feature type="domain" description="C2H2-type" evidence="2">
    <location>
        <begin position="33"/>
        <end position="60"/>
    </location>
</feature>
<evidence type="ECO:0000256" key="1">
    <source>
        <dbReference type="PROSITE-ProRule" id="PRU00042"/>
    </source>
</evidence>
<gene>
    <name evidence="3" type="ORF">CTI12_AA337340</name>
</gene>
<comment type="caution">
    <text evidence="3">The sequence shown here is derived from an EMBL/GenBank/DDBJ whole genome shotgun (WGS) entry which is preliminary data.</text>
</comment>
<keyword evidence="4" id="KW-1185">Reference proteome</keyword>
<keyword evidence="1" id="KW-0479">Metal-binding</keyword>
<dbReference type="STRING" id="35608.A0A2U1MUG9"/>